<feature type="compositionally biased region" description="Basic residues" evidence="3">
    <location>
        <begin position="381"/>
        <end position="399"/>
    </location>
</feature>
<feature type="compositionally biased region" description="Basic and acidic residues" evidence="3">
    <location>
        <begin position="712"/>
        <end position="722"/>
    </location>
</feature>
<dbReference type="AlphaFoldDB" id="S8DN82"/>
<dbReference type="InterPro" id="IPR001487">
    <property type="entry name" value="Bromodomain"/>
</dbReference>
<dbReference type="SMART" id="SM00297">
    <property type="entry name" value="BROMO"/>
    <property type="match status" value="1"/>
</dbReference>
<name>S8DN82_FOMSC</name>
<evidence type="ECO:0000256" key="3">
    <source>
        <dbReference type="SAM" id="MobiDB-lite"/>
    </source>
</evidence>
<accession>S8DN82</accession>
<dbReference type="SUPFAM" id="SSF47370">
    <property type="entry name" value="Bromodomain"/>
    <property type="match status" value="1"/>
</dbReference>
<feature type="compositionally biased region" description="Polar residues" evidence="3">
    <location>
        <begin position="778"/>
        <end position="796"/>
    </location>
</feature>
<feature type="region of interest" description="Disordered" evidence="3">
    <location>
        <begin position="279"/>
        <end position="299"/>
    </location>
</feature>
<dbReference type="STRING" id="743788.S8DN82"/>
<dbReference type="PANTHER" id="PTHR22881:SF27">
    <property type="entry name" value="BROMODOMAIN CONTAINING 7_9"/>
    <property type="match status" value="1"/>
</dbReference>
<dbReference type="PRINTS" id="PR00503">
    <property type="entry name" value="BROMODOMAIN"/>
</dbReference>
<reference evidence="5 6" key="1">
    <citation type="journal article" date="2012" name="Science">
        <title>The Paleozoic origin of enzymatic lignin decomposition reconstructed from 31 fungal genomes.</title>
        <authorList>
            <person name="Floudas D."/>
            <person name="Binder M."/>
            <person name="Riley R."/>
            <person name="Barry K."/>
            <person name="Blanchette R.A."/>
            <person name="Henrissat B."/>
            <person name="Martinez A.T."/>
            <person name="Otillar R."/>
            <person name="Spatafora J.W."/>
            <person name="Yadav J.S."/>
            <person name="Aerts A."/>
            <person name="Benoit I."/>
            <person name="Boyd A."/>
            <person name="Carlson A."/>
            <person name="Copeland A."/>
            <person name="Coutinho P.M."/>
            <person name="de Vries R.P."/>
            <person name="Ferreira P."/>
            <person name="Findley K."/>
            <person name="Foster B."/>
            <person name="Gaskell J."/>
            <person name="Glotzer D."/>
            <person name="Gorecki P."/>
            <person name="Heitman J."/>
            <person name="Hesse C."/>
            <person name="Hori C."/>
            <person name="Igarashi K."/>
            <person name="Jurgens J.A."/>
            <person name="Kallen N."/>
            <person name="Kersten P."/>
            <person name="Kohler A."/>
            <person name="Kuees U."/>
            <person name="Kumar T.K.A."/>
            <person name="Kuo A."/>
            <person name="LaButti K."/>
            <person name="Larrondo L.F."/>
            <person name="Lindquist E."/>
            <person name="Ling A."/>
            <person name="Lombard V."/>
            <person name="Lucas S."/>
            <person name="Lundell T."/>
            <person name="Martin R."/>
            <person name="McLaughlin D.J."/>
            <person name="Morgenstern I."/>
            <person name="Morin E."/>
            <person name="Murat C."/>
            <person name="Nagy L.G."/>
            <person name="Nolan M."/>
            <person name="Ohm R.A."/>
            <person name="Patyshakuliyeva A."/>
            <person name="Rokas A."/>
            <person name="Ruiz-Duenas F.J."/>
            <person name="Sabat G."/>
            <person name="Salamov A."/>
            <person name="Samejima M."/>
            <person name="Schmutz J."/>
            <person name="Slot J.C."/>
            <person name="St John F."/>
            <person name="Stenlid J."/>
            <person name="Sun H."/>
            <person name="Sun S."/>
            <person name="Syed K."/>
            <person name="Tsang A."/>
            <person name="Wiebenga A."/>
            <person name="Young D."/>
            <person name="Pisabarro A."/>
            <person name="Eastwood D.C."/>
            <person name="Martin F."/>
            <person name="Cullen D."/>
            <person name="Grigoriev I.V."/>
            <person name="Hibbett D.S."/>
        </authorList>
    </citation>
    <scope>NUCLEOTIDE SEQUENCE</scope>
    <source>
        <strain evidence="6">FP-58527</strain>
    </source>
</reference>
<feature type="region of interest" description="Disordered" evidence="3">
    <location>
        <begin position="318"/>
        <end position="424"/>
    </location>
</feature>
<feature type="compositionally biased region" description="Low complexity" evidence="3">
    <location>
        <begin position="332"/>
        <end position="350"/>
    </location>
</feature>
<dbReference type="eggNOG" id="KOG1828">
    <property type="taxonomic scope" value="Eukaryota"/>
</dbReference>
<dbReference type="EMBL" id="KE504221">
    <property type="protein sequence ID" value="EPS94836.1"/>
    <property type="molecule type" value="Genomic_DNA"/>
</dbReference>
<dbReference type="Proteomes" id="UP000015241">
    <property type="component" value="Unassembled WGS sequence"/>
</dbReference>
<dbReference type="Gene3D" id="1.20.920.10">
    <property type="entry name" value="Bromodomain-like"/>
    <property type="match status" value="1"/>
</dbReference>
<evidence type="ECO:0000313" key="6">
    <source>
        <dbReference type="Proteomes" id="UP000015241"/>
    </source>
</evidence>
<organism evidence="5 6">
    <name type="scientific">Fomitopsis schrenkii</name>
    <name type="common">Brown rot fungus</name>
    <dbReference type="NCBI Taxonomy" id="2126942"/>
    <lineage>
        <taxon>Eukaryota</taxon>
        <taxon>Fungi</taxon>
        <taxon>Dikarya</taxon>
        <taxon>Basidiomycota</taxon>
        <taxon>Agaricomycotina</taxon>
        <taxon>Agaricomycetes</taxon>
        <taxon>Polyporales</taxon>
        <taxon>Fomitopsis</taxon>
    </lineage>
</organism>
<feature type="region of interest" description="Disordered" evidence="3">
    <location>
        <begin position="712"/>
        <end position="820"/>
    </location>
</feature>
<dbReference type="GO" id="GO:0006357">
    <property type="term" value="P:regulation of transcription by RNA polymerase II"/>
    <property type="evidence" value="ECO:0007669"/>
    <property type="project" value="TreeGrafter"/>
</dbReference>
<dbReference type="PROSITE" id="PS50014">
    <property type="entry name" value="BROMODOMAIN_2"/>
    <property type="match status" value="1"/>
</dbReference>
<dbReference type="InParanoid" id="S8DN82"/>
<dbReference type="InterPro" id="IPR051831">
    <property type="entry name" value="Bromodomain_contain_prot"/>
</dbReference>
<dbReference type="GO" id="GO:0005634">
    <property type="term" value="C:nucleus"/>
    <property type="evidence" value="ECO:0007669"/>
    <property type="project" value="TreeGrafter"/>
</dbReference>
<feature type="domain" description="Bromo" evidence="4">
    <location>
        <begin position="72"/>
        <end position="142"/>
    </location>
</feature>
<evidence type="ECO:0000256" key="1">
    <source>
        <dbReference type="ARBA" id="ARBA00023117"/>
    </source>
</evidence>
<dbReference type="PANTHER" id="PTHR22881">
    <property type="entry name" value="BROMODOMAIN CONTAINING PROTEIN"/>
    <property type="match status" value="1"/>
</dbReference>
<dbReference type="InterPro" id="IPR036427">
    <property type="entry name" value="Bromodomain-like_sf"/>
</dbReference>
<feature type="compositionally biased region" description="Basic and acidic residues" evidence="3">
    <location>
        <begin position="184"/>
        <end position="197"/>
    </location>
</feature>
<keyword evidence="1 2" id="KW-0103">Bromodomain</keyword>
<dbReference type="GO" id="GO:0006325">
    <property type="term" value="P:chromatin organization"/>
    <property type="evidence" value="ECO:0007669"/>
    <property type="project" value="UniProtKB-ARBA"/>
</dbReference>
<keyword evidence="6" id="KW-1185">Reference proteome</keyword>
<dbReference type="CDD" id="cd04369">
    <property type="entry name" value="Bromodomain"/>
    <property type="match status" value="1"/>
</dbReference>
<evidence type="ECO:0000313" key="5">
    <source>
        <dbReference type="EMBL" id="EPS94836.1"/>
    </source>
</evidence>
<evidence type="ECO:0000259" key="4">
    <source>
        <dbReference type="PROSITE" id="PS50014"/>
    </source>
</evidence>
<dbReference type="HOGENOM" id="CLU_017445_0_0_1"/>
<proteinExistence type="predicted"/>
<protein>
    <recommendedName>
        <fullName evidence="4">Bromo domain-containing protein</fullName>
    </recommendedName>
</protein>
<evidence type="ECO:0000256" key="2">
    <source>
        <dbReference type="PROSITE-ProRule" id="PRU00035"/>
    </source>
</evidence>
<gene>
    <name evidence="5" type="ORF">FOMPIDRAFT_1054687</name>
</gene>
<dbReference type="OrthoDB" id="21449at2759"/>
<sequence length="864" mass="93441">MSEISVVDGPPQASGSGLKLILPSLKSVQALKGLKRKKSLSVYLEEPKPKIPRPVKLKPLKEVLTKLITQIKKKDDYAFFLKPVDVGNIPGYMDVVKHPMDLGTMTTKVERGRYRSLEEFADDLRLVTTNAKTFNPPGSIYHTEADRIEAWALEHITKAAGTVIEYETDWNIDIEREYDPEDGEKEKERAGDGEKGRGTPVDGDDAGSITSAQTPGGAHSGKRKAGEKGKKPPGALSVGLEADGGLPGTKDGLGAFPPGSDWAELMLALKLKGKRYRTKKERLRMERGGPPYRPDGSLDYAELEEPFSVLQFFVPDPLSRPLLTPLYPPAPSTEQSTQPSQPSQPSTSTPLPFPTPVIIPTAPVDPGPSTETRNASDSHSKKQTRRHWTIVRNTSSRRAKDREDEETEEEPAWKAPRGPSASDFGTFTELQHLLASEGAAADASELCSERRLFEAVRTSVENSTWNKGKGVDGRQPSVDSDEDDAYWREKGNEAQEYIRDVVYGGVDGYAYARSLAEFVTHSTPPDVSNTPDPPSYTALGMPLAHYVSQHVLDPLTGGLHSVLASAFSALRDAEHLAHAPDPVRSQIPLSLNVRPAAERAIATLTARLDMTPLIRAPDELYRVESLWAGHALREERQRRKEEEEQARSDAAAFLKFAIEQHQEAQAQTGAGGPAGGAAQKASVPDEDPEILRHVLGIVADTIDGMIRERAGVKDEAEEKSVEDAAVVATGASKGDSTAGGTDVDMEPKDEQSTVPQVDVSPLPSSAPTSQPEPPATVQADTSPQPTPANTSTQKARSASPPAAQAVSRSKKDEEATVYGEDPAMHALRMNLLGLAKRAPLQTIAPLPSALVPEQLRGVVPLLPQ</sequence>
<feature type="region of interest" description="Disordered" evidence="3">
    <location>
        <begin position="663"/>
        <end position="686"/>
    </location>
</feature>
<dbReference type="Pfam" id="PF00439">
    <property type="entry name" value="Bromodomain"/>
    <property type="match status" value="1"/>
</dbReference>
<feature type="region of interest" description="Disordered" evidence="3">
    <location>
        <begin position="175"/>
        <end position="253"/>
    </location>
</feature>